<proteinExistence type="predicted"/>
<dbReference type="Proteomes" id="UP000518188">
    <property type="component" value="Unassembled WGS sequence"/>
</dbReference>
<evidence type="ECO:0000313" key="3">
    <source>
        <dbReference type="Proteomes" id="UP000518188"/>
    </source>
</evidence>
<name>A0A7X6RUB7_9MYCO</name>
<dbReference type="RefSeq" id="WP_162563151.1">
    <property type="nucleotide sequence ID" value="NZ_HG322951.1"/>
</dbReference>
<accession>A0A7X6RUB7</accession>
<gene>
    <name evidence="2" type="ORF">HGA11_02040</name>
</gene>
<dbReference type="EMBL" id="JAAXPJ010000001">
    <property type="protein sequence ID" value="NKZ09742.1"/>
    <property type="molecule type" value="Genomic_DNA"/>
</dbReference>
<evidence type="ECO:0000313" key="2">
    <source>
        <dbReference type="EMBL" id="NKZ09742.1"/>
    </source>
</evidence>
<reference evidence="2 3" key="1">
    <citation type="submission" date="2020-04" db="EMBL/GenBank/DDBJ databases">
        <title>MicrobeNet Type strains.</title>
        <authorList>
            <person name="Nicholson A.C."/>
        </authorList>
    </citation>
    <scope>NUCLEOTIDE SEQUENCE [LARGE SCALE GENOMIC DNA]</scope>
    <source>
        <strain evidence="2 3">ATCC 700731</strain>
    </source>
</reference>
<evidence type="ECO:0000256" key="1">
    <source>
        <dbReference type="SAM" id="MobiDB-lite"/>
    </source>
</evidence>
<dbReference type="AlphaFoldDB" id="A0A7X6RUB7"/>
<organism evidence="2 3">
    <name type="scientific">Mycolicibacterium septicum DSM 44393</name>
    <dbReference type="NCBI Taxonomy" id="1341646"/>
    <lineage>
        <taxon>Bacteria</taxon>
        <taxon>Bacillati</taxon>
        <taxon>Actinomycetota</taxon>
        <taxon>Actinomycetes</taxon>
        <taxon>Mycobacteriales</taxon>
        <taxon>Mycobacteriaceae</taxon>
        <taxon>Mycolicibacterium</taxon>
    </lineage>
</organism>
<comment type="caution">
    <text evidence="2">The sequence shown here is derived from an EMBL/GenBank/DDBJ whole genome shotgun (WGS) entry which is preliminary data.</text>
</comment>
<protein>
    <submittedName>
        <fullName evidence="2">Uncharacterized protein</fullName>
    </submittedName>
</protein>
<feature type="region of interest" description="Disordered" evidence="1">
    <location>
        <begin position="32"/>
        <end position="51"/>
    </location>
</feature>
<sequence>MTALQDWLPMTPWTPRTIRALVRAPLRLVLPGRPDEADRAPRLLSPGVERC</sequence>